<protein>
    <submittedName>
        <fullName evidence="2">Uncharacterized protein</fullName>
    </submittedName>
</protein>
<gene>
    <name evidence="2" type="ORF">GSPATT00013806001</name>
</gene>
<keyword evidence="1" id="KW-0812">Transmembrane</keyword>
<dbReference type="HOGENOM" id="CLU_160338_0_0_1"/>
<dbReference type="InParanoid" id="A0D5Q9"/>
<dbReference type="AlphaFoldDB" id="A0D5Q9"/>
<proteinExistence type="predicted"/>
<reference evidence="2 3" key="1">
    <citation type="journal article" date="2006" name="Nature">
        <title>Global trends of whole-genome duplications revealed by the ciliate Paramecium tetraurelia.</title>
        <authorList>
            <consortium name="Genoscope"/>
            <person name="Aury J.-M."/>
            <person name="Jaillon O."/>
            <person name="Duret L."/>
            <person name="Noel B."/>
            <person name="Jubin C."/>
            <person name="Porcel B.M."/>
            <person name="Segurens B."/>
            <person name="Daubin V."/>
            <person name="Anthouard V."/>
            <person name="Aiach N."/>
            <person name="Arnaiz O."/>
            <person name="Billaut A."/>
            <person name="Beisson J."/>
            <person name="Blanc I."/>
            <person name="Bouhouche K."/>
            <person name="Camara F."/>
            <person name="Duharcourt S."/>
            <person name="Guigo R."/>
            <person name="Gogendeau D."/>
            <person name="Katinka M."/>
            <person name="Keller A.-M."/>
            <person name="Kissmehl R."/>
            <person name="Klotz C."/>
            <person name="Koll F."/>
            <person name="Le Moue A."/>
            <person name="Lepere C."/>
            <person name="Malinsky S."/>
            <person name="Nowacki M."/>
            <person name="Nowak J.K."/>
            <person name="Plattner H."/>
            <person name="Poulain J."/>
            <person name="Ruiz F."/>
            <person name="Serrano V."/>
            <person name="Zagulski M."/>
            <person name="Dessen P."/>
            <person name="Betermier M."/>
            <person name="Weissenbach J."/>
            <person name="Scarpelli C."/>
            <person name="Schachter V."/>
            <person name="Sperling L."/>
            <person name="Meyer E."/>
            <person name="Cohen J."/>
            <person name="Wincker P."/>
        </authorList>
    </citation>
    <scope>NUCLEOTIDE SEQUENCE [LARGE SCALE GENOMIC DNA]</scope>
    <source>
        <strain evidence="2 3">Stock d4-2</strain>
    </source>
</reference>
<dbReference type="Proteomes" id="UP000000600">
    <property type="component" value="Unassembled WGS sequence"/>
</dbReference>
<evidence type="ECO:0000256" key="1">
    <source>
        <dbReference type="SAM" id="Phobius"/>
    </source>
</evidence>
<keyword evidence="1" id="KW-0472">Membrane</keyword>
<accession>A0D5Q9</accession>
<keyword evidence="1" id="KW-1133">Transmembrane helix</keyword>
<feature type="transmembrane region" description="Helical" evidence="1">
    <location>
        <begin position="47"/>
        <end position="69"/>
    </location>
</feature>
<dbReference type="RefSeq" id="XP_001445773.1">
    <property type="nucleotide sequence ID" value="XM_001445736.1"/>
</dbReference>
<dbReference type="GeneID" id="5031557"/>
<organism evidence="2 3">
    <name type="scientific">Paramecium tetraurelia</name>
    <dbReference type="NCBI Taxonomy" id="5888"/>
    <lineage>
        <taxon>Eukaryota</taxon>
        <taxon>Sar</taxon>
        <taxon>Alveolata</taxon>
        <taxon>Ciliophora</taxon>
        <taxon>Intramacronucleata</taxon>
        <taxon>Oligohymenophorea</taxon>
        <taxon>Peniculida</taxon>
        <taxon>Parameciidae</taxon>
        <taxon>Paramecium</taxon>
    </lineage>
</organism>
<evidence type="ECO:0000313" key="2">
    <source>
        <dbReference type="EMBL" id="CAK78376.1"/>
    </source>
</evidence>
<dbReference type="KEGG" id="ptm:GSPATT00013806001"/>
<evidence type="ECO:0000313" key="3">
    <source>
        <dbReference type="Proteomes" id="UP000000600"/>
    </source>
</evidence>
<keyword evidence="3" id="KW-1185">Reference proteome</keyword>
<sequence>MFEGKIAIAMVVLYFCLPVMYFFLTILALNSIEINNTEVDMQITLNLLSTLLLIFFIYEPIAICFRIVIYRSFLDSIKHNEYNPINHFVYFFIYHSKINKIFDELNIG</sequence>
<name>A0D5Q9_PARTE</name>
<feature type="transmembrane region" description="Helical" evidence="1">
    <location>
        <begin position="7"/>
        <end position="27"/>
    </location>
</feature>
<dbReference type="EMBL" id="CT868307">
    <property type="protein sequence ID" value="CAK78376.1"/>
    <property type="molecule type" value="Genomic_DNA"/>
</dbReference>